<dbReference type="PANTHER" id="PTHR33619:SF3">
    <property type="entry name" value="POLYSACCHARIDE EXPORT PROTEIN GFCE-RELATED"/>
    <property type="match status" value="1"/>
</dbReference>
<dbReference type="Proteomes" id="UP000228621">
    <property type="component" value="Unassembled WGS sequence"/>
</dbReference>
<dbReference type="InterPro" id="IPR003715">
    <property type="entry name" value="Poly_export_N"/>
</dbReference>
<name>A0A2A5JW03_PSEO7</name>
<organism evidence="19 20">
    <name type="scientific">Pseudoalteromonas piscicida</name>
    <dbReference type="NCBI Taxonomy" id="43662"/>
    <lineage>
        <taxon>Bacteria</taxon>
        <taxon>Pseudomonadati</taxon>
        <taxon>Pseudomonadota</taxon>
        <taxon>Gammaproteobacteria</taxon>
        <taxon>Alteromonadales</taxon>
        <taxon>Pseudoalteromonadaceae</taxon>
        <taxon>Pseudoalteromonas</taxon>
    </lineage>
</organism>
<keyword evidence="10" id="KW-0626">Porin</keyword>
<dbReference type="GO" id="GO:0006811">
    <property type="term" value="P:monoatomic ion transport"/>
    <property type="evidence" value="ECO:0007669"/>
    <property type="project" value="UniProtKB-KW"/>
</dbReference>
<keyword evidence="11" id="KW-0472">Membrane</keyword>
<dbReference type="InterPro" id="IPR019554">
    <property type="entry name" value="Soluble_ligand-bd"/>
</dbReference>
<comment type="caution">
    <text evidence="19">The sequence shown here is derived from an EMBL/GenBank/DDBJ whole genome shotgun (WGS) entry which is preliminary data.</text>
</comment>
<evidence type="ECO:0000256" key="11">
    <source>
        <dbReference type="ARBA" id="ARBA00023136"/>
    </source>
</evidence>
<dbReference type="GO" id="GO:0046930">
    <property type="term" value="C:pore complex"/>
    <property type="evidence" value="ECO:0007669"/>
    <property type="project" value="UniProtKB-KW"/>
</dbReference>
<evidence type="ECO:0000259" key="18">
    <source>
        <dbReference type="Pfam" id="PF22461"/>
    </source>
</evidence>
<feature type="chain" id="PRO_5012901708" evidence="15">
    <location>
        <begin position="23"/>
        <end position="866"/>
    </location>
</feature>
<dbReference type="Pfam" id="PF10531">
    <property type="entry name" value="SLBB"/>
    <property type="match status" value="2"/>
</dbReference>
<keyword evidence="4" id="KW-1134">Transmembrane beta strand</keyword>
<dbReference type="GO" id="GO:0015288">
    <property type="term" value="F:porin activity"/>
    <property type="evidence" value="ECO:0007669"/>
    <property type="project" value="UniProtKB-KW"/>
</dbReference>
<dbReference type="Gene3D" id="3.10.560.10">
    <property type="entry name" value="Outer membrane lipoprotein wza domain like"/>
    <property type="match status" value="4"/>
</dbReference>
<evidence type="ECO:0000256" key="6">
    <source>
        <dbReference type="ARBA" id="ARBA00022692"/>
    </source>
</evidence>
<evidence type="ECO:0000259" key="17">
    <source>
        <dbReference type="Pfam" id="PF10531"/>
    </source>
</evidence>
<sequence>MYFRRFLFVILMLSSFAFSVEAFNPTPEQIAQFQKLPRAQQEALAKQYGVDLSSLNNITNKSQSVTVPQEIERKPVKRVKKETAKSKLDPRKGELKPFGYDLFSVEPSDFITPVSTTVPNNYIIGTGDTISVNLYGKASASYILTVDNEGRLIIPEFAPVYVAGLSYSELKSLIENKIAEEAIGLNVYISMAQLRTLQIMVVGEAYQPGSYTISPLSKVTHALFASGGLKELASLRNIQVKRAGKTVSTLDLYDLLLDGDSRDDISLREGDVIFIPSVGPQIQVKGAVKREGIFELLPTDDKDKLIKMFGGFKGNAFTKRVHVQRIINGSKSVAISANFSDENVAFTPKGGDQYFVQTVSDEVMDSVTLIGAFTRPGTYQWHQDLTLDQLIDNLKTDLLPQADYNFGLIVREKSLLDQAEVLQFSPREALKDKNIKLSKGDEVYIFSRFESQEAEELALENLALTKEQKLQQEKVKLWHLFEYRNFREKVGAQKIESDTEDGTEKEIQEKALFSRSSLLKPLLKRLEYQLSLHGKAMTYEIQGQVRFPGVYPLAKNITIAKALAAAGGVLESANSELAEITRLKDVNSRFFEHIQLRLSEPSALTTRIQNEDTLNILMRPNWQENHKVHLEGEVRFPGTYTISRGETLKDVISRAGGLSEFAEAKAAIFTRESIKKQEQRQLQKLSDELRKDIASRSFQKSIGQNTSIGYEDMNKLLNDLVNVKALGRLVIDLPSVLNEDENVVLQDGDSLYIPGKQDSISIIGEVNYASSHLYKSGVTVDEYIELSGGLKDRAKEDQIYVIKANGAVFLPKSSSWFAVASNNILEPGDTIVVPMDASHMDNLTLWSTATQIFYQLGVGVAAIARI</sequence>
<dbReference type="EMBL" id="NKHF01000004">
    <property type="protein sequence ID" value="PCK33635.1"/>
    <property type="molecule type" value="Genomic_DNA"/>
</dbReference>
<dbReference type="OrthoDB" id="9808948at2"/>
<evidence type="ECO:0000313" key="20">
    <source>
        <dbReference type="Proteomes" id="UP000228621"/>
    </source>
</evidence>
<evidence type="ECO:0000256" key="13">
    <source>
        <dbReference type="ARBA" id="ARBA00023237"/>
    </source>
</evidence>
<feature type="signal peptide" evidence="15">
    <location>
        <begin position="1"/>
        <end position="22"/>
    </location>
</feature>
<protein>
    <submittedName>
        <fullName evidence="19">Polysaccharide biosynthesis protein</fullName>
    </submittedName>
</protein>
<evidence type="ECO:0000256" key="9">
    <source>
        <dbReference type="ARBA" id="ARBA00023065"/>
    </source>
</evidence>
<evidence type="ECO:0000256" key="4">
    <source>
        <dbReference type="ARBA" id="ARBA00022452"/>
    </source>
</evidence>
<comment type="subcellular location">
    <subcellularLocation>
        <location evidence="1">Cell outer membrane</location>
        <topology evidence="1">Multi-pass membrane protein</topology>
    </subcellularLocation>
</comment>
<evidence type="ECO:0000256" key="14">
    <source>
        <dbReference type="ARBA" id="ARBA00023288"/>
    </source>
</evidence>
<reference evidence="20" key="1">
    <citation type="journal article" date="2019" name="Genome Announc.">
        <title>Draft Genome Sequence of Pseudoalteromonas piscicida Strain 36Y ROTHPW, an Hypersaline Seawater Isolate from the South Coast of Sonora, Mexico.</title>
        <authorList>
            <person name="Sanchez-Diaz R."/>
            <person name="Molina-Garza Z.J."/>
            <person name="Cruz-Suarez L.E."/>
            <person name="Selvin J."/>
            <person name="Kiran G.S."/>
            <person name="Ibarra-Gamez J.C."/>
            <person name="Gomez-Gil B."/>
            <person name="Galaviz-Silva L."/>
        </authorList>
    </citation>
    <scope>NUCLEOTIDE SEQUENCE [LARGE SCALE GENOMIC DNA]</scope>
    <source>
        <strain evidence="20">36Y_RITHPW</strain>
    </source>
</reference>
<evidence type="ECO:0000256" key="10">
    <source>
        <dbReference type="ARBA" id="ARBA00023114"/>
    </source>
</evidence>
<keyword evidence="14" id="KW-0449">Lipoprotein</keyword>
<accession>A0A2A5JW03</accession>
<evidence type="ECO:0000313" key="19">
    <source>
        <dbReference type="EMBL" id="PCK33635.1"/>
    </source>
</evidence>
<keyword evidence="20" id="KW-1185">Reference proteome</keyword>
<dbReference type="AlphaFoldDB" id="A0A2A5JW03"/>
<evidence type="ECO:0000259" key="16">
    <source>
        <dbReference type="Pfam" id="PF02563"/>
    </source>
</evidence>
<dbReference type="GO" id="GO:0009279">
    <property type="term" value="C:cell outer membrane"/>
    <property type="evidence" value="ECO:0007669"/>
    <property type="project" value="UniProtKB-SubCell"/>
</dbReference>
<feature type="domain" description="Polysaccharide export protein N-terminal" evidence="16">
    <location>
        <begin position="118"/>
        <end position="190"/>
    </location>
</feature>
<dbReference type="Pfam" id="PF02563">
    <property type="entry name" value="Poly_export"/>
    <property type="match status" value="1"/>
</dbReference>
<dbReference type="InterPro" id="IPR054765">
    <property type="entry name" value="SLBB_dom"/>
</dbReference>
<evidence type="ECO:0000256" key="15">
    <source>
        <dbReference type="SAM" id="SignalP"/>
    </source>
</evidence>
<keyword evidence="12" id="KW-0564">Palmitate</keyword>
<proteinExistence type="inferred from homology"/>
<evidence type="ECO:0000256" key="12">
    <source>
        <dbReference type="ARBA" id="ARBA00023139"/>
    </source>
</evidence>
<keyword evidence="8" id="KW-0625">Polysaccharide transport</keyword>
<evidence type="ECO:0000256" key="2">
    <source>
        <dbReference type="ARBA" id="ARBA00009450"/>
    </source>
</evidence>
<keyword evidence="13" id="KW-0998">Cell outer membrane</keyword>
<evidence type="ECO:0000256" key="3">
    <source>
        <dbReference type="ARBA" id="ARBA00022448"/>
    </source>
</evidence>
<evidence type="ECO:0000256" key="7">
    <source>
        <dbReference type="ARBA" id="ARBA00022729"/>
    </source>
</evidence>
<dbReference type="InterPro" id="IPR049712">
    <property type="entry name" value="Poly_export"/>
</dbReference>
<comment type="similarity">
    <text evidence="2">Belongs to the BexD/CtrA/VexA family.</text>
</comment>
<dbReference type="GO" id="GO:0015159">
    <property type="term" value="F:polysaccharide transmembrane transporter activity"/>
    <property type="evidence" value="ECO:0007669"/>
    <property type="project" value="InterPro"/>
</dbReference>
<evidence type="ECO:0000256" key="5">
    <source>
        <dbReference type="ARBA" id="ARBA00022597"/>
    </source>
</evidence>
<feature type="domain" description="SLBB" evidence="18">
    <location>
        <begin position="199"/>
        <end position="275"/>
    </location>
</feature>
<keyword evidence="6" id="KW-0812">Transmembrane</keyword>
<dbReference type="PANTHER" id="PTHR33619">
    <property type="entry name" value="POLYSACCHARIDE EXPORT PROTEIN GFCE-RELATED"/>
    <property type="match status" value="1"/>
</dbReference>
<feature type="domain" description="Soluble ligand binding" evidence="17">
    <location>
        <begin position="762"/>
        <end position="808"/>
    </location>
</feature>
<gene>
    <name evidence="19" type="ORF">CEX98_01055</name>
</gene>
<keyword evidence="3" id="KW-0813">Transport</keyword>
<evidence type="ECO:0000256" key="8">
    <source>
        <dbReference type="ARBA" id="ARBA00023047"/>
    </source>
</evidence>
<keyword evidence="9" id="KW-0406">Ion transport</keyword>
<dbReference type="Pfam" id="PF22461">
    <property type="entry name" value="SLBB_2"/>
    <property type="match status" value="2"/>
</dbReference>
<evidence type="ECO:0000256" key="1">
    <source>
        <dbReference type="ARBA" id="ARBA00004571"/>
    </source>
</evidence>
<keyword evidence="7 15" id="KW-0732">Signal</keyword>
<feature type="domain" description="SLBB" evidence="18">
    <location>
        <begin position="627"/>
        <end position="675"/>
    </location>
</feature>
<dbReference type="RefSeq" id="WP_099640288.1">
    <property type="nucleotide sequence ID" value="NZ_NKHF01000004.1"/>
</dbReference>
<feature type="domain" description="Soluble ligand binding" evidence="17">
    <location>
        <begin position="541"/>
        <end position="582"/>
    </location>
</feature>
<keyword evidence="5" id="KW-0762">Sugar transport</keyword>